<reference evidence="1" key="5">
    <citation type="journal article" date="2012" name="Mol. Plant Microbe Interact.">
        <title>pFiD188, the linear virulence plasmid of Rhodococcus fascians D188.</title>
        <authorList>
            <person name="Francis I."/>
            <person name="De Keyser A."/>
            <person name="De Backer P."/>
            <person name="Simon-Mateo C."/>
            <person name="Kalkus J."/>
            <person name="Pertry I."/>
            <person name="Ardiles-Diaz W."/>
            <person name="De Rycke R."/>
            <person name="Vandeputte O.M."/>
            <person name="El Jaziri M."/>
            <person name="Holsters M."/>
            <person name="Vereecke D."/>
        </authorList>
    </citation>
    <scope>NUCLEOTIDE SEQUENCE</scope>
    <source>
        <strain evidence="1">D188</strain>
        <plasmid evidence="1">pFiD188</plasmid>
    </source>
</reference>
<evidence type="ECO:0000313" key="1">
    <source>
        <dbReference type="EMBL" id="AET25268.1"/>
    </source>
</evidence>
<reference evidence="1" key="4">
    <citation type="submission" date="2011-06" db="EMBL/GenBank/DDBJ databases">
        <authorList>
            <person name="Vereecke D.M."/>
        </authorList>
    </citation>
    <scope>NUCLEOTIDE SEQUENCE</scope>
    <source>
        <strain evidence="1">D188</strain>
        <plasmid evidence="1">pFiD188</plasmid>
    </source>
</reference>
<name>G8JYZ7_RHOFA</name>
<reference evidence="1" key="3">
    <citation type="journal article" date="2011" name="Annu. Rev. Phytopathol.">
        <title>A successful bacterial coup d'etat: how Rhodococcus fascians redirects plant development.</title>
        <authorList>
            <person name="Stes E."/>
            <person name="Vandeputte O.M."/>
            <person name="El Jaziri M."/>
            <person name="Holsters M."/>
            <person name="Vereecke D."/>
        </authorList>
    </citation>
    <scope>NUCLEOTIDE SEQUENCE</scope>
    <source>
        <strain evidence="1">D188</strain>
        <plasmid evidence="1">pFiD188</plasmid>
    </source>
</reference>
<protein>
    <submittedName>
        <fullName evidence="1">Uncharacterized protein</fullName>
    </submittedName>
</protein>
<dbReference type="EMBL" id="JN093097">
    <property type="protein sequence ID" value="AET25268.1"/>
    <property type="molecule type" value="Genomic_DNA"/>
</dbReference>
<reference evidence="1" key="1">
    <citation type="journal article" date="2009" name="Proc. Natl. Acad. Sci. U.S.A.">
        <title>Identification of Rhodococcus fascians cytokinins and their modus operandi to reshape the plant.</title>
        <authorList>
            <person name="Pertry I."/>
            <person name="Vaclavikova K."/>
            <person name="Depuydt S."/>
            <person name="Galuszka P."/>
            <person name="Spichal L."/>
            <person name="Temmerman W."/>
            <person name="Stes E."/>
            <person name="Schmulling T."/>
            <person name="Kakimoto T."/>
            <person name="Van Montagu M.C."/>
            <person name="Strnad M."/>
            <person name="Holsters M."/>
            <person name="Tarkowski P."/>
            <person name="Vereecke D."/>
        </authorList>
    </citation>
    <scope>NUCLEOTIDE SEQUENCE</scope>
    <source>
        <strain evidence="1">D188</strain>
        <plasmid evidence="1">pFiD188</plasmid>
    </source>
</reference>
<dbReference type="AlphaFoldDB" id="G8JYZ7"/>
<sequence>MVRSDAVVVLRGFRRIFHYFGCPCLATSLAVPRALLVARLGPALKREGGTIMTSYSVMKASHDRAAVIATWPGFDSEEHSIKITTVASASYAHSLAFYLTQLSESAWDAAMWLDTYPEIATAISKLIVQLRTSNRIGPQTVSTDGLRHGETWTSSALAEQLVDDYFISLLDDLTTTQRLSVADELETDADERRDLLDHTRDEYETDSRVNQAGLVTRVQEFGSIGPLPEGASGYLRTCYSEGLDFGDRLRAAKQIRRMEQLVAACNHHGGRARAHTDPCEAHCVVAVHPGKISDGDTPCYITPVRFGPHTHSPGRPNPYGKLRIRRGHEWIAEVDPDDTAGFVTALGDWAGTFAS</sequence>
<organism evidence="1">
    <name type="scientific">Rhodococcoides fascians D188</name>
    <dbReference type="NCBI Taxonomy" id="1051973"/>
    <lineage>
        <taxon>Bacteria</taxon>
        <taxon>Bacillati</taxon>
        <taxon>Actinomycetota</taxon>
        <taxon>Actinomycetes</taxon>
        <taxon>Mycobacteriales</taxon>
        <taxon>Nocardiaceae</taxon>
        <taxon>Rhodococcoides</taxon>
    </lineage>
</organism>
<proteinExistence type="predicted"/>
<keyword evidence="1" id="KW-0614">Plasmid</keyword>
<geneLocation type="plasmid" evidence="1">
    <name>pFiD188</name>
</geneLocation>
<gene>
    <name evidence="1" type="ORF">pFi_132</name>
</gene>
<dbReference type="RefSeq" id="WP_015586186.1">
    <property type="nucleotide sequence ID" value="NC_021080.1"/>
</dbReference>
<reference evidence="1" key="2">
    <citation type="journal article" date="2010" name="Mol. Plant Microbe Interact.">
        <title>Rhodococcus fascians impacts plant development through the dynamic fas-mediated production of a cytokinin mix.</title>
        <authorList>
            <person name="Pertry I."/>
            <person name="Vaclavikova K."/>
            <person name="Gemrotova M."/>
            <person name="Spichal L."/>
            <person name="Galuszka P."/>
            <person name="Depuydt S."/>
            <person name="Temmerman W."/>
            <person name="Stes E."/>
            <person name="De Keyser A."/>
            <person name="Riefler M."/>
            <person name="Biondi S."/>
            <person name="Novak O."/>
            <person name="Schmulling T."/>
            <person name="Strnad M."/>
            <person name="Tarkowski P."/>
            <person name="Holsters M."/>
            <person name="Vereecke D."/>
        </authorList>
    </citation>
    <scope>NUCLEOTIDE SEQUENCE</scope>
    <source>
        <strain evidence="1">D188</strain>
        <plasmid evidence="1">pFiD188</plasmid>
    </source>
</reference>
<accession>G8JYZ7</accession>